<dbReference type="GO" id="GO:0007017">
    <property type="term" value="P:microtubule-based process"/>
    <property type="evidence" value="ECO:0007669"/>
    <property type="project" value="InterPro"/>
</dbReference>
<feature type="coiled-coil region" evidence="3">
    <location>
        <begin position="358"/>
        <end position="399"/>
    </location>
</feature>
<dbReference type="STRING" id="717646.M2N9D8"/>
<evidence type="ECO:0000313" key="5">
    <source>
        <dbReference type="EMBL" id="EMC95430.1"/>
    </source>
</evidence>
<protein>
    <recommendedName>
        <fullName evidence="7">Dynactin subunit 2</fullName>
    </recommendedName>
</protein>
<dbReference type="Pfam" id="PF04912">
    <property type="entry name" value="Dynamitin"/>
    <property type="match status" value="2"/>
</dbReference>
<dbReference type="AlphaFoldDB" id="M2N9D8"/>
<dbReference type="GeneID" id="19115307"/>
<dbReference type="InterPro" id="IPR028133">
    <property type="entry name" value="Dynamitin"/>
</dbReference>
<evidence type="ECO:0000256" key="4">
    <source>
        <dbReference type="SAM" id="MobiDB-lite"/>
    </source>
</evidence>
<dbReference type="Proteomes" id="UP000011761">
    <property type="component" value="Unassembled WGS sequence"/>
</dbReference>
<evidence type="ECO:0000256" key="2">
    <source>
        <dbReference type="ARBA" id="ARBA00022490"/>
    </source>
</evidence>
<gene>
    <name evidence="5" type="ORF">BAUCODRAFT_541495</name>
</gene>
<dbReference type="GO" id="GO:0005869">
    <property type="term" value="C:dynactin complex"/>
    <property type="evidence" value="ECO:0007669"/>
    <property type="project" value="InterPro"/>
</dbReference>
<feature type="region of interest" description="Disordered" evidence="4">
    <location>
        <begin position="151"/>
        <end position="183"/>
    </location>
</feature>
<reference evidence="5 6" key="1">
    <citation type="journal article" date="2012" name="PLoS Pathog.">
        <title>Diverse lifestyles and strategies of plant pathogenesis encoded in the genomes of eighteen Dothideomycetes fungi.</title>
        <authorList>
            <person name="Ohm R.A."/>
            <person name="Feau N."/>
            <person name="Henrissat B."/>
            <person name="Schoch C.L."/>
            <person name="Horwitz B.A."/>
            <person name="Barry K.W."/>
            <person name="Condon B.J."/>
            <person name="Copeland A.C."/>
            <person name="Dhillon B."/>
            <person name="Glaser F."/>
            <person name="Hesse C.N."/>
            <person name="Kosti I."/>
            <person name="LaButti K."/>
            <person name="Lindquist E.A."/>
            <person name="Lucas S."/>
            <person name="Salamov A.A."/>
            <person name="Bradshaw R.E."/>
            <person name="Ciuffetti L."/>
            <person name="Hamelin R.C."/>
            <person name="Kema G.H.J."/>
            <person name="Lawrence C."/>
            <person name="Scott J.A."/>
            <person name="Spatafora J.W."/>
            <person name="Turgeon B.G."/>
            <person name="de Wit P.J.G.M."/>
            <person name="Zhong S."/>
            <person name="Goodwin S.B."/>
            <person name="Grigoriev I.V."/>
        </authorList>
    </citation>
    <scope>NUCLEOTIDE SEQUENCE [LARGE SCALE GENOMIC DNA]</scope>
    <source>
        <strain evidence="5 6">UAMH 10762</strain>
    </source>
</reference>
<evidence type="ECO:0000256" key="3">
    <source>
        <dbReference type="SAM" id="Coils"/>
    </source>
</evidence>
<feature type="region of interest" description="Disordered" evidence="4">
    <location>
        <begin position="96"/>
        <end position="132"/>
    </location>
</feature>
<dbReference type="RefSeq" id="XP_007677898.1">
    <property type="nucleotide sequence ID" value="XM_007679708.1"/>
</dbReference>
<feature type="compositionally biased region" description="Acidic residues" evidence="4">
    <location>
        <begin position="47"/>
        <end position="58"/>
    </location>
</feature>
<feature type="region of interest" description="Disordered" evidence="4">
    <location>
        <begin position="21"/>
        <end position="72"/>
    </location>
</feature>
<dbReference type="GO" id="GO:0005737">
    <property type="term" value="C:cytoplasm"/>
    <property type="evidence" value="ECO:0007669"/>
    <property type="project" value="UniProtKB-SubCell"/>
</dbReference>
<sequence>MHPLSSLPGYDTAPDVYETAAAAADPAAEDTVSSLPTTAGSGVETDATTEDDESGTDDEGGHGISHRRLHPLEARARFRETEGLVRVGRGVEFGDRIGRKGTGTGTGTGMGRARGYRVRKRRDGDEEEEEGLEKRIARLRREVEECRALAEAERENEEVGGTEGQGGEGRGEGHEGGEGKGEGVEGLSRMLAAIEVPEIGRRGGWRGDGADGRATVLPSRAQEEGDHDEQMLRRVSDFDARLATLEQALGLASLDSTVSDTVAAPVLPSLAMLDQQLSALTTATSLSQLEAAGSRIRNLKIEAEQARATTNGEVTEGETVAALSSEDVAKLQKLYELLPALQASLPVVPSMLARLRSLRTLHTTAASAASELEELEQRQTETEKEIKAWREGLERVERAVGEASESNGRNGKVVEGWVKELEERMNGLR</sequence>
<dbReference type="OrthoDB" id="4977at2759"/>
<organism evidence="5 6">
    <name type="scientific">Baudoinia panamericana (strain UAMH 10762)</name>
    <name type="common">Angels' share fungus</name>
    <name type="synonym">Baudoinia compniacensis (strain UAMH 10762)</name>
    <dbReference type="NCBI Taxonomy" id="717646"/>
    <lineage>
        <taxon>Eukaryota</taxon>
        <taxon>Fungi</taxon>
        <taxon>Dikarya</taxon>
        <taxon>Ascomycota</taxon>
        <taxon>Pezizomycotina</taxon>
        <taxon>Dothideomycetes</taxon>
        <taxon>Dothideomycetidae</taxon>
        <taxon>Mycosphaerellales</taxon>
        <taxon>Teratosphaeriaceae</taxon>
        <taxon>Baudoinia</taxon>
    </lineage>
</organism>
<dbReference type="PANTHER" id="PTHR15346">
    <property type="entry name" value="DYNACTIN SUBUNIT"/>
    <property type="match status" value="1"/>
</dbReference>
<proteinExistence type="predicted"/>
<comment type="subcellular location">
    <subcellularLocation>
        <location evidence="1">Cytoplasm</location>
    </subcellularLocation>
</comment>
<dbReference type="EMBL" id="KB445557">
    <property type="protein sequence ID" value="EMC95430.1"/>
    <property type="molecule type" value="Genomic_DNA"/>
</dbReference>
<evidence type="ECO:0000313" key="6">
    <source>
        <dbReference type="Proteomes" id="UP000011761"/>
    </source>
</evidence>
<feature type="compositionally biased region" description="Gly residues" evidence="4">
    <location>
        <begin position="100"/>
        <end position="112"/>
    </location>
</feature>
<keyword evidence="3" id="KW-0175">Coiled coil</keyword>
<keyword evidence="6" id="KW-1185">Reference proteome</keyword>
<feature type="compositionally biased region" description="Basic and acidic residues" evidence="4">
    <location>
        <begin position="169"/>
        <end position="183"/>
    </location>
</feature>
<feature type="compositionally biased region" description="Low complexity" evidence="4">
    <location>
        <begin position="21"/>
        <end position="32"/>
    </location>
</feature>
<evidence type="ECO:0008006" key="7">
    <source>
        <dbReference type="Google" id="ProtNLM"/>
    </source>
</evidence>
<dbReference type="eggNOG" id="KOG3958">
    <property type="taxonomic scope" value="Eukaryota"/>
</dbReference>
<dbReference type="OMA" id="SDMDIQP"/>
<accession>M2N9D8</accession>
<evidence type="ECO:0000256" key="1">
    <source>
        <dbReference type="ARBA" id="ARBA00004496"/>
    </source>
</evidence>
<dbReference type="HOGENOM" id="CLU_038287_0_0_1"/>
<keyword evidence="2" id="KW-0963">Cytoplasm</keyword>
<name>M2N9D8_BAUPA</name>
<dbReference type="KEGG" id="bcom:BAUCODRAFT_541495"/>